<evidence type="ECO:0000259" key="2">
    <source>
        <dbReference type="Pfam" id="PF16561"/>
    </source>
</evidence>
<evidence type="ECO:0000313" key="3">
    <source>
        <dbReference type="EMBL" id="MBB6062853.1"/>
    </source>
</evidence>
<keyword evidence="4" id="KW-1185">Reference proteome</keyword>
<dbReference type="InterPro" id="IPR050827">
    <property type="entry name" value="CRP1_MDG1_kinase"/>
</dbReference>
<comment type="similarity">
    <text evidence="1">Belongs to the 5'-AMP-activated protein kinase beta subunit family.</text>
</comment>
<dbReference type="CDD" id="cd07184">
    <property type="entry name" value="E_set_Isoamylase_like_N"/>
    <property type="match status" value="1"/>
</dbReference>
<name>A0A841GS92_9BACT</name>
<dbReference type="InterPro" id="IPR014756">
    <property type="entry name" value="Ig_E-set"/>
</dbReference>
<evidence type="ECO:0000313" key="4">
    <source>
        <dbReference type="Proteomes" id="UP000555828"/>
    </source>
</evidence>
<dbReference type="SUPFAM" id="SSF81296">
    <property type="entry name" value="E set domains"/>
    <property type="match status" value="2"/>
</dbReference>
<reference evidence="3 4" key="1">
    <citation type="submission" date="2020-08" db="EMBL/GenBank/DDBJ databases">
        <title>Genomic Encyclopedia of Type Strains, Phase IV (KMG-IV): sequencing the most valuable type-strain genomes for metagenomic binning, comparative biology and taxonomic classification.</title>
        <authorList>
            <person name="Goeker M."/>
        </authorList>
    </citation>
    <scope>NUCLEOTIDE SEQUENCE [LARGE SCALE GENOMIC DNA]</scope>
    <source>
        <strain evidence="3 4">DSM 13481</strain>
    </source>
</reference>
<dbReference type="CDD" id="cd02859">
    <property type="entry name" value="E_set_AMPKbeta_like_N"/>
    <property type="match status" value="1"/>
</dbReference>
<proteinExistence type="inferred from homology"/>
<dbReference type="InterPro" id="IPR032640">
    <property type="entry name" value="AMPK1_CBM"/>
</dbReference>
<dbReference type="AlphaFoldDB" id="A0A841GS92"/>
<feature type="domain" description="AMP-activated protein kinase glycogen-binding" evidence="2">
    <location>
        <begin position="28"/>
        <end position="97"/>
    </location>
</feature>
<dbReference type="Proteomes" id="UP000555828">
    <property type="component" value="Unassembled WGS sequence"/>
</dbReference>
<dbReference type="PANTHER" id="PTHR10343:SF84">
    <property type="entry name" value="5'-AMP-ACTIVATED PROTEIN KINASE SUBUNIT BETA-1"/>
    <property type="match status" value="1"/>
</dbReference>
<dbReference type="EMBL" id="JACHEX010000003">
    <property type="protein sequence ID" value="MBB6062853.1"/>
    <property type="molecule type" value="Genomic_DNA"/>
</dbReference>
<dbReference type="RefSeq" id="WP_184619484.1">
    <property type="nucleotide sequence ID" value="NZ_JACHEX010000003.1"/>
</dbReference>
<dbReference type="Pfam" id="PF16561">
    <property type="entry name" value="AMPK1_CBM"/>
    <property type="match status" value="2"/>
</dbReference>
<protein>
    <submittedName>
        <fullName evidence="3">1,4-alpha-glucan branching enzyme</fullName>
    </submittedName>
</protein>
<comment type="caution">
    <text evidence="3">The sequence shown here is derived from an EMBL/GenBank/DDBJ whole genome shotgun (WGS) entry which is preliminary data.</text>
</comment>
<evidence type="ECO:0000256" key="1">
    <source>
        <dbReference type="ARBA" id="ARBA00010926"/>
    </source>
</evidence>
<dbReference type="PANTHER" id="PTHR10343">
    <property type="entry name" value="5'-AMP-ACTIVATED PROTEIN KINASE , BETA SUBUNIT"/>
    <property type="match status" value="1"/>
</dbReference>
<dbReference type="Gene3D" id="2.60.40.10">
    <property type="entry name" value="Immunoglobulins"/>
    <property type="match status" value="2"/>
</dbReference>
<dbReference type="InterPro" id="IPR013783">
    <property type="entry name" value="Ig-like_fold"/>
</dbReference>
<sequence length="242" mass="27460">MKKFLIILILALSLISFSKVFVEDGKVVFTFNEALDAKVVYLAGTFNNWSPNTLAMEKVDGVWKVSLELEPGTYQYKYVIEGKNWKEDSEAPGYVDDGFGGKNGIFTLVDKDGTLVVLEEKVEKPKLRINEDFDPELMFVDEEGYVVIRFKYDGQADYVTIAGNFNNWDAQDIECYEVDDGLWEAVLELDEGQYQYKFVVNGSEWVVDKNAPAFVDDGFGGENGYFEVFKKDGKLMVGLKDK</sequence>
<accession>A0A841GS92</accession>
<gene>
    <name evidence="3" type="ORF">HNP65_001305</name>
</gene>
<feature type="domain" description="AMP-activated protein kinase glycogen-binding" evidence="2">
    <location>
        <begin position="148"/>
        <end position="232"/>
    </location>
</feature>
<organism evidence="3 4">
    <name type="scientific">Thermosipho japonicus</name>
    <dbReference type="NCBI Taxonomy" id="90323"/>
    <lineage>
        <taxon>Bacteria</taxon>
        <taxon>Thermotogati</taxon>
        <taxon>Thermotogota</taxon>
        <taxon>Thermotogae</taxon>
        <taxon>Thermotogales</taxon>
        <taxon>Fervidobacteriaceae</taxon>
        <taxon>Thermosipho</taxon>
    </lineage>
</organism>